<dbReference type="RefSeq" id="WP_164656265.1">
    <property type="nucleotide sequence ID" value="NZ_JAAIJR010000149.1"/>
</dbReference>
<dbReference type="InterPro" id="IPR025586">
    <property type="entry name" value="PcfJ"/>
</dbReference>
<reference evidence="1 2" key="2">
    <citation type="submission" date="2020-02" db="EMBL/GenBank/DDBJ databases">
        <title>Genome sequences of Thiorhodococcus mannitoliphagus and Thiorhodococcus minor, purple sulfur photosynthetic bacteria in the gammaproteobacterial family, Chromatiaceae.</title>
        <authorList>
            <person name="Aviles F.A."/>
            <person name="Meyer T.E."/>
            <person name="Kyndt J.A."/>
        </authorList>
    </citation>
    <scope>NUCLEOTIDE SEQUENCE [LARGE SCALE GENOMIC DNA]</scope>
    <source>
        <strain evidence="1 2">DSM 18266</strain>
    </source>
</reference>
<accession>A0A6P1E4S1</accession>
<dbReference type="Pfam" id="PF14284">
    <property type="entry name" value="PcfJ"/>
    <property type="match status" value="1"/>
</dbReference>
<comment type="caution">
    <text evidence="1">The sequence shown here is derived from an EMBL/GenBank/DDBJ whole genome shotgun (WGS) entry which is preliminary data.</text>
</comment>
<protein>
    <recommendedName>
        <fullName evidence="3">PcfJ-like protein</fullName>
    </recommendedName>
</protein>
<evidence type="ECO:0000313" key="2">
    <source>
        <dbReference type="Proteomes" id="UP000471640"/>
    </source>
</evidence>
<organism evidence="1 2">
    <name type="scientific">Thiorhodococcus mannitoliphagus</name>
    <dbReference type="NCBI Taxonomy" id="329406"/>
    <lineage>
        <taxon>Bacteria</taxon>
        <taxon>Pseudomonadati</taxon>
        <taxon>Pseudomonadota</taxon>
        <taxon>Gammaproteobacteria</taxon>
        <taxon>Chromatiales</taxon>
        <taxon>Chromatiaceae</taxon>
        <taxon>Thiorhodococcus</taxon>
    </lineage>
</organism>
<evidence type="ECO:0000313" key="1">
    <source>
        <dbReference type="EMBL" id="NEX23024.1"/>
    </source>
</evidence>
<proteinExistence type="predicted"/>
<dbReference type="Proteomes" id="UP000471640">
    <property type="component" value="Unassembled WGS sequence"/>
</dbReference>
<dbReference type="EMBL" id="JAAIJR010000149">
    <property type="protein sequence ID" value="NEX23024.1"/>
    <property type="molecule type" value="Genomic_DNA"/>
</dbReference>
<dbReference type="AlphaFoldDB" id="A0A6P1E4S1"/>
<name>A0A6P1E4S1_9GAMM</name>
<evidence type="ECO:0008006" key="3">
    <source>
        <dbReference type="Google" id="ProtNLM"/>
    </source>
</evidence>
<keyword evidence="2" id="KW-1185">Reference proteome</keyword>
<sequence length="390" mass="44129">MRIDACQSQLNAEGELILDLPYPAEGRLRYGPWAAGLPVARWDSGGWCPESLDPGIPLLQAAQQARGEEPLSAFVAPIPLSVRLRAERYWTCQTHLLQWIATRRAAADLFAQSPTLLWLLLVTAHRAGWSETIVDQLLARRRSSILEELTGTGAEAAVKFIDRIELLHGDHVEYALILNFLDRHREPLWREFNQWPRIPVHVLAIRLDYPALAGMRVLKTLGNHRYQRLTDATAAVAQKQSLWRDTRNLGALLHIADVDQVLAQCASFEALERLHDRWMQRVNRQPTLARRRGLAFPPPPLPGTPVIQPILNADDLAKEGRDMRHCVASYAGRVRNRRCYIYRLLEPERATIEIVLGGAEPTIGQFKLAGNREPSPASREVVAVWLKYYS</sequence>
<gene>
    <name evidence="1" type="ORF">G3480_22445</name>
</gene>
<reference evidence="2" key="1">
    <citation type="journal article" date="2020" name="Microbiol. Resour. Announc.">
        <title>Draft Genome Sequences of Thiorhodococcus mannitoliphagus and Thiorhodococcus minor, Purple Sulfur Photosynthetic Bacteria in the Gammaproteobacterial Family Chromatiaceae.</title>
        <authorList>
            <person name="Aviles F.A."/>
            <person name="Meyer T.E."/>
            <person name="Kyndt J.A."/>
        </authorList>
    </citation>
    <scope>NUCLEOTIDE SEQUENCE [LARGE SCALE GENOMIC DNA]</scope>
    <source>
        <strain evidence="2">DSM 18266</strain>
    </source>
</reference>